<dbReference type="InterPro" id="IPR024403">
    <property type="entry name" value="DHOase_cat"/>
</dbReference>
<feature type="domain" description="Dihydroorotase catalytic" evidence="3">
    <location>
        <begin position="54"/>
        <end position="239"/>
    </location>
</feature>
<dbReference type="Pfam" id="PF12890">
    <property type="entry name" value="DHOase"/>
    <property type="match status" value="1"/>
</dbReference>
<sequence length="440" mass="47627">MKRILLANCKVFDGKRMLDDEKFILIENGVVSKISKEKPSLQGDVKIVDLEGLLVCPGFIDLHGHFRDPGQEWREDISSGSKAAANGGYTTVVAMPNTDPPIDNPFLIRYVIEKGKSSGGARVLPAGAVSKGREGKVMAEMGKMAEEGAVFFTDDGSPVKDSSLLQKALLYSTHLGVRIMEHPEDGDLSKGGQVNYGLCSSVSGLKGNPASSEAIDIKKCIALAEETKAAIHLTHVSTKAGIDEIKKAKEKGLPVTCDVTPHHLTLDETAVVKSGFDATYKVNPPLRSCEDVEALWQAISEGVVDAIATDHAPYHMDEKDLPFQEAPFGIASLECSVAAVLNEWSKRKICPLEKLLTLWTSKPAGLLPERWSNLGAIKEGAPADITVLDLNKEKVVEVEKWKSKARLTPWNGSVLKGWPVMTLRDGEVLFCDNELMGAGD</sequence>
<feature type="binding site" evidence="2">
    <location>
        <position position="182"/>
    </location>
    <ligand>
        <name>Zn(2+)</name>
        <dbReference type="ChEBI" id="CHEBI:29105"/>
        <label>2</label>
    </ligand>
</feature>
<protein>
    <recommendedName>
        <fullName evidence="2">Dihydroorotase</fullName>
        <shortName evidence="2">DHOase</shortName>
        <ecNumber evidence="2">3.5.2.3</ecNumber>
    </recommendedName>
</protein>
<evidence type="ECO:0000256" key="1">
    <source>
        <dbReference type="ARBA" id="ARBA00022975"/>
    </source>
</evidence>
<dbReference type="SUPFAM" id="SSF51556">
    <property type="entry name" value="Metallo-dependent hydrolases"/>
    <property type="match status" value="1"/>
</dbReference>
<feature type="binding site" evidence="2">
    <location>
        <position position="155"/>
    </location>
    <ligand>
        <name>Zn(2+)</name>
        <dbReference type="ChEBI" id="CHEBI:29105"/>
        <label>2</label>
    </ligand>
</feature>
<keyword evidence="2" id="KW-0862">Zinc</keyword>
<feature type="binding site" evidence="2">
    <location>
        <position position="310"/>
    </location>
    <ligand>
        <name>Zn(2+)</name>
        <dbReference type="ChEBI" id="CHEBI:29105"/>
        <label>1</label>
    </ligand>
</feature>
<dbReference type="Gene3D" id="3.20.20.140">
    <property type="entry name" value="Metal-dependent hydrolases"/>
    <property type="match status" value="1"/>
</dbReference>
<dbReference type="Proteomes" id="UP000005868">
    <property type="component" value="Chromosome"/>
</dbReference>
<dbReference type="PANTHER" id="PTHR43668:SF2">
    <property type="entry name" value="ALLANTOINASE"/>
    <property type="match status" value="1"/>
</dbReference>
<keyword evidence="5" id="KW-1185">Reference proteome</keyword>
<feature type="binding site" evidence="2">
    <location>
        <position position="63"/>
    </location>
    <ligand>
        <name>Zn(2+)</name>
        <dbReference type="ChEBI" id="CHEBI:29105"/>
        <label>1</label>
    </ligand>
</feature>
<dbReference type="EMBL" id="CP003096">
    <property type="protein sequence ID" value="AER66828.1"/>
    <property type="molecule type" value="Genomic_DNA"/>
</dbReference>
<evidence type="ECO:0000256" key="2">
    <source>
        <dbReference type="HAMAP-Rule" id="MF_00220"/>
    </source>
</evidence>
<name>G7VAC8_THELD</name>
<dbReference type="eggNOG" id="COG0044">
    <property type="taxonomic scope" value="Bacteria"/>
</dbReference>
<organism evidence="4 5">
    <name type="scientific">Thermovirga lienii (strain ATCC BAA-1197 / DSM 17291 / Cas60314)</name>
    <dbReference type="NCBI Taxonomy" id="580340"/>
    <lineage>
        <taxon>Bacteria</taxon>
        <taxon>Thermotogati</taxon>
        <taxon>Synergistota</taxon>
        <taxon>Synergistia</taxon>
        <taxon>Synergistales</taxon>
        <taxon>Thermovirgaceae</taxon>
        <taxon>Thermovirga</taxon>
    </lineage>
</organism>
<gene>
    <name evidence="2" type="primary">pyrC</name>
    <name evidence="4" type="ordered locus">Tlie_1095</name>
</gene>
<dbReference type="GO" id="GO:0005737">
    <property type="term" value="C:cytoplasm"/>
    <property type="evidence" value="ECO:0007669"/>
    <property type="project" value="TreeGrafter"/>
</dbReference>
<dbReference type="GO" id="GO:0004038">
    <property type="term" value="F:allantoinase activity"/>
    <property type="evidence" value="ECO:0007669"/>
    <property type="project" value="TreeGrafter"/>
</dbReference>
<dbReference type="EC" id="3.5.2.3" evidence="2"/>
<evidence type="ECO:0000259" key="3">
    <source>
        <dbReference type="Pfam" id="PF12890"/>
    </source>
</evidence>
<dbReference type="GO" id="GO:0004151">
    <property type="term" value="F:dihydroorotase activity"/>
    <property type="evidence" value="ECO:0007669"/>
    <property type="project" value="UniProtKB-UniRule"/>
</dbReference>
<dbReference type="GO" id="GO:0008270">
    <property type="term" value="F:zinc ion binding"/>
    <property type="evidence" value="ECO:0007669"/>
    <property type="project" value="UniProtKB-UniRule"/>
</dbReference>
<dbReference type="KEGG" id="tli:Tlie_1095"/>
<dbReference type="HOGENOM" id="CLU_015572_1_0_0"/>
<dbReference type="PANTHER" id="PTHR43668">
    <property type="entry name" value="ALLANTOINASE"/>
    <property type="match status" value="1"/>
</dbReference>
<dbReference type="InterPro" id="IPR004722">
    <property type="entry name" value="DHOase"/>
</dbReference>
<comment type="catalytic activity">
    <reaction evidence="2">
        <text>(S)-dihydroorotate + H2O = N-carbamoyl-L-aspartate + H(+)</text>
        <dbReference type="Rhea" id="RHEA:24296"/>
        <dbReference type="ChEBI" id="CHEBI:15377"/>
        <dbReference type="ChEBI" id="CHEBI:15378"/>
        <dbReference type="ChEBI" id="CHEBI:30864"/>
        <dbReference type="ChEBI" id="CHEBI:32814"/>
        <dbReference type="EC" id="3.5.2.3"/>
    </reaction>
</comment>
<reference evidence="4 5" key="2">
    <citation type="journal article" date="2012" name="Stand. Genomic Sci.">
        <title>Genome sequence of the moderately thermophilic, amino-acid-degrading and sulfur-reducing bacterium Thermovirga lienii type strain (Cas60314(T)).</title>
        <authorList>
            <person name="Goker M."/>
            <person name="Saunders E."/>
            <person name="Lapidus A."/>
            <person name="Nolan M."/>
            <person name="Lucas S."/>
            <person name="Hammon N."/>
            <person name="Deshpande S."/>
            <person name="Cheng J.F."/>
            <person name="Han C."/>
            <person name="Tapia R."/>
            <person name="Goodwin L.A."/>
            <person name="Pitluck S."/>
            <person name="Liolios K."/>
            <person name="Mavromatis K."/>
            <person name="Pagani I."/>
            <person name="Ivanova N."/>
            <person name="Mikhailova N."/>
            <person name="Pati A."/>
            <person name="Chen A."/>
            <person name="Palaniappan K."/>
            <person name="Land M."/>
            <person name="Chang Y.J."/>
            <person name="Jeffries C.D."/>
            <person name="Brambilla E.M."/>
            <person name="Rohde M."/>
            <person name="Spring S."/>
            <person name="Detter J.C."/>
            <person name="Woyke T."/>
            <person name="Bristow J."/>
            <person name="Eisen J.A."/>
            <person name="Markowitz V."/>
            <person name="Hugenholtz P."/>
            <person name="Kyrpides N.C."/>
            <person name="Klenk H.P."/>
        </authorList>
    </citation>
    <scope>NUCLEOTIDE SEQUENCE [LARGE SCALE GENOMIC DNA]</scope>
    <source>
        <strain evidence="5">ATCC BAA-1197 / DSM 17291 / Cas60314</strain>
    </source>
</reference>
<dbReference type="HAMAP" id="MF_00220_B">
    <property type="entry name" value="PyrC_classI_B"/>
    <property type="match status" value="1"/>
</dbReference>
<dbReference type="STRING" id="580340.Tlie_1095"/>
<reference evidence="5" key="1">
    <citation type="submission" date="2011-10" db="EMBL/GenBank/DDBJ databases">
        <title>The complete genome of chromosome of Thermovirga lienii DSM 17291.</title>
        <authorList>
            <consortium name="US DOE Joint Genome Institute (JGI-PGF)"/>
            <person name="Lucas S."/>
            <person name="Copeland A."/>
            <person name="Lapidus A."/>
            <person name="Glavina del Rio T."/>
            <person name="Dalin E."/>
            <person name="Tice H."/>
            <person name="Bruce D."/>
            <person name="Goodwin L."/>
            <person name="Pitluck S."/>
            <person name="Peters L."/>
            <person name="Mikhailova N."/>
            <person name="Saunders E."/>
            <person name="Kyrpides N."/>
            <person name="Mavromatis K."/>
            <person name="Ivanova N."/>
            <person name="Last F.I."/>
            <person name="Brettin T."/>
            <person name="Detter J.C."/>
            <person name="Han C."/>
            <person name="Larimer F."/>
            <person name="Land M."/>
            <person name="Hauser L."/>
            <person name="Markowitz V."/>
            <person name="Cheng J.-F."/>
            <person name="Hugenholtz P."/>
            <person name="Woyke T."/>
            <person name="Wu D."/>
            <person name="Spring S."/>
            <person name="Schroeder M."/>
            <person name="Brambilla E.-M."/>
            <person name="Klenk H.-P."/>
            <person name="Eisen J.A."/>
        </authorList>
    </citation>
    <scope>NUCLEOTIDE SEQUENCE [LARGE SCALE GENOMIC DNA]</scope>
    <source>
        <strain evidence="5">ATCC BAA-1197 / DSM 17291 / Cas60314</strain>
    </source>
</reference>
<feature type="binding site" evidence="2">
    <location>
        <position position="235"/>
    </location>
    <ligand>
        <name>Zn(2+)</name>
        <dbReference type="ChEBI" id="CHEBI:29105"/>
        <label>2</label>
    </ligand>
</feature>
<feature type="binding site" evidence="2">
    <location>
        <begin position="328"/>
        <end position="329"/>
    </location>
    <ligand>
        <name>substrate</name>
    </ligand>
</feature>
<dbReference type="NCBIfam" id="TIGR00857">
    <property type="entry name" value="pyrC_multi"/>
    <property type="match status" value="1"/>
</dbReference>
<dbReference type="Gene3D" id="2.30.40.10">
    <property type="entry name" value="Urease, subunit C, domain 1"/>
    <property type="match status" value="1"/>
</dbReference>
<dbReference type="SUPFAM" id="SSF51338">
    <property type="entry name" value="Composite domain of metallo-dependent hydrolases"/>
    <property type="match status" value="1"/>
</dbReference>
<feature type="active site" evidence="2">
    <location>
        <position position="310"/>
    </location>
</feature>
<accession>G7VAC8</accession>
<dbReference type="InterPro" id="IPR011059">
    <property type="entry name" value="Metal-dep_hydrolase_composite"/>
</dbReference>
<keyword evidence="2" id="KW-0479">Metal-binding</keyword>
<dbReference type="CDD" id="cd01317">
    <property type="entry name" value="DHOase_IIa"/>
    <property type="match status" value="1"/>
</dbReference>
<comment type="cofactor">
    <cofactor evidence="2">
        <name>Zn(2+)</name>
        <dbReference type="ChEBI" id="CHEBI:29105"/>
    </cofactor>
    <text evidence="2">Binds 2 Zn(2+) ions per subunit.</text>
</comment>
<dbReference type="GO" id="GO:0006145">
    <property type="term" value="P:purine nucleobase catabolic process"/>
    <property type="evidence" value="ECO:0007669"/>
    <property type="project" value="TreeGrafter"/>
</dbReference>
<proteinExistence type="inferred from homology"/>
<feature type="binding site" evidence="2">
    <location>
        <position position="283"/>
    </location>
    <ligand>
        <name>substrate</name>
    </ligand>
</feature>
<comment type="caution">
    <text evidence="2">Lacks conserved residue(s) required for the propagation of feature annotation.</text>
</comment>
<comment type="pathway">
    <text evidence="2">Pyrimidine metabolism; UMP biosynthesis via de novo pathway; (S)-dihydroorotate from bicarbonate: step 3/3.</text>
</comment>
<dbReference type="AlphaFoldDB" id="G7VAC8"/>
<feature type="binding site" evidence="2">
    <location>
        <position position="97"/>
    </location>
    <ligand>
        <name>substrate</name>
    </ligand>
</feature>
<comment type="similarity">
    <text evidence="2">Belongs to the metallo-dependent hydrolases superfamily. DHOase family. Class I DHOase subfamily.</text>
</comment>
<dbReference type="OrthoDB" id="9765462at2"/>
<keyword evidence="2" id="KW-0378">Hydrolase</keyword>
<feature type="binding site" evidence="2">
    <location>
        <position position="155"/>
    </location>
    <ligand>
        <name>Zn(2+)</name>
        <dbReference type="ChEBI" id="CHEBI:29105"/>
        <label>1</label>
    </ligand>
</feature>
<dbReference type="InterPro" id="IPR050138">
    <property type="entry name" value="DHOase/Allantoinase_Hydrolase"/>
</dbReference>
<dbReference type="GO" id="GO:0044205">
    <property type="term" value="P:'de novo' UMP biosynthetic process"/>
    <property type="evidence" value="ECO:0007669"/>
    <property type="project" value="UniProtKB-UniRule"/>
</dbReference>
<feature type="binding site" evidence="2">
    <location>
        <begin position="65"/>
        <end position="67"/>
    </location>
    <ligand>
        <name>substrate</name>
    </ligand>
</feature>
<evidence type="ECO:0000313" key="4">
    <source>
        <dbReference type="EMBL" id="AER66828.1"/>
    </source>
</evidence>
<evidence type="ECO:0000313" key="5">
    <source>
        <dbReference type="Proteomes" id="UP000005868"/>
    </source>
</evidence>
<dbReference type="UniPathway" id="UPA00070">
    <property type="reaction ID" value="UER00117"/>
</dbReference>
<feature type="binding site" evidence="2">
    <location>
        <position position="65"/>
    </location>
    <ligand>
        <name>Zn(2+)</name>
        <dbReference type="ChEBI" id="CHEBI:29105"/>
        <label>1</label>
    </ligand>
</feature>
<comment type="function">
    <text evidence="2">Catalyzes the reversible cyclization of carbamoyl aspartate to dihydroorotate.</text>
</comment>
<keyword evidence="1 2" id="KW-0665">Pyrimidine biosynthesis</keyword>
<dbReference type="InterPro" id="IPR032466">
    <property type="entry name" value="Metal_Hydrolase"/>
</dbReference>